<dbReference type="Proteomes" id="UP000326509">
    <property type="component" value="Unassembled WGS sequence"/>
</dbReference>
<dbReference type="EMBL" id="BKCG01000001">
    <property type="protein sequence ID" value="GER58202.1"/>
    <property type="molecule type" value="Genomic_DNA"/>
</dbReference>
<accession>A0A5J4IVC6</accession>
<organism evidence="1 2">
    <name type="scientific">Patiriisocius marinus</name>
    <dbReference type="NCBI Taxonomy" id="1397112"/>
    <lineage>
        <taxon>Bacteria</taxon>
        <taxon>Pseudomonadati</taxon>
        <taxon>Bacteroidota</taxon>
        <taxon>Flavobacteriia</taxon>
        <taxon>Flavobacteriales</taxon>
        <taxon>Flavobacteriaceae</taxon>
        <taxon>Patiriisocius</taxon>
    </lineage>
</organism>
<sequence>MAIMVLLLLSSCTQDDLLPDNENGQSPTNFDPYAGGVQLQNPYDVNNMKDALQIIKDKIEAGTYILFDYTPDQRNPYGFDDFEISTSHKYVKFTPQSETEFAILKRDSTLFLADYPLDYIFAESYFESRTVPFEDYMPEYFATIAVDKTIPNVTHEVLGDLYLPEQDLYFEEEGQFLTRETVIGNKEDLLHHLLC</sequence>
<gene>
    <name evidence="1" type="ORF">ULMA_03100</name>
</gene>
<name>A0A5J4IVC6_9FLAO</name>
<protein>
    <submittedName>
        <fullName evidence="1">Uncharacterized protein</fullName>
    </submittedName>
</protein>
<comment type="caution">
    <text evidence="1">The sequence shown here is derived from an EMBL/GenBank/DDBJ whole genome shotgun (WGS) entry which is preliminary data.</text>
</comment>
<evidence type="ECO:0000313" key="1">
    <source>
        <dbReference type="EMBL" id="GER58202.1"/>
    </source>
</evidence>
<evidence type="ECO:0000313" key="2">
    <source>
        <dbReference type="Proteomes" id="UP000326509"/>
    </source>
</evidence>
<reference evidence="1 2" key="1">
    <citation type="submission" date="2019-08" db="EMBL/GenBank/DDBJ databases">
        <title>Draft genome sequence of Ulvibacter marinus type strain NBRC 109484.</title>
        <authorList>
            <person name="Kawano K."/>
            <person name="Ushijima N."/>
            <person name="Kihara M."/>
            <person name="Itoh H."/>
        </authorList>
    </citation>
    <scope>NUCLEOTIDE SEQUENCE [LARGE SCALE GENOMIC DNA]</scope>
    <source>
        <strain evidence="1 2">NBRC 109484</strain>
    </source>
</reference>
<dbReference type="AlphaFoldDB" id="A0A5J4IVC6"/>
<keyword evidence="2" id="KW-1185">Reference proteome</keyword>
<proteinExistence type="predicted"/>